<protein>
    <submittedName>
        <fullName evidence="1">Uncharacterized protein</fullName>
    </submittedName>
</protein>
<proteinExistence type="predicted"/>
<dbReference type="EMBL" id="GGEC01080633">
    <property type="protein sequence ID" value="MBX61117.1"/>
    <property type="molecule type" value="Transcribed_RNA"/>
</dbReference>
<name>A0A2P2Q2B6_RHIMU</name>
<accession>A0A2P2Q2B6</accession>
<reference evidence="1" key="1">
    <citation type="submission" date="2018-02" db="EMBL/GenBank/DDBJ databases">
        <title>Rhizophora mucronata_Transcriptome.</title>
        <authorList>
            <person name="Meera S.P."/>
            <person name="Sreeshan A."/>
            <person name="Augustine A."/>
        </authorList>
    </citation>
    <scope>NUCLEOTIDE SEQUENCE</scope>
    <source>
        <tissue evidence="1">Leaf</tissue>
    </source>
</reference>
<evidence type="ECO:0000313" key="1">
    <source>
        <dbReference type="EMBL" id="MBX61117.1"/>
    </source>
</evidence>
<sequence length="19" mass="2121">MKFLGKRLRCGSGNIKAKL</sequence>
<dbReference type="AlphaFoldDB" id="A0A2P2Q2B6"/>
<organism evidence="1">
    <name type="scientific">Rhizophora mucronata</name>
    <name type="common">Asiatic mangrove</name>
    <dbReference type="NCBI Taxonomy" id="61149"/>
    <lineage>
        <taxon>Eukaryota</taxon>
        <taxon>Viridiplantae</taxon>
        <taxon>Streptophyta</taxon>
        <taxon>Embryophyta</taxon>
        <taxon>Tracheophyta</taxon>
        <taxon>Spermatophyta</taxon>
        <taxon>Magnoliopsida</taxon>
        <taxon>eudicotyledons</taxon>
        <taxon>Gunneridae</taxon>
        <taxon>Pentapetalae</taxon>
        <taxon>rosids</taxon>
        <taxon>fabids</taxon>
        <taxon>Malpighiales</taxon>
        <taxon>Rhizophoraceae</taxon>
        <taxon>Rhizophora</taxon>
    </lineage>
</organism>